<dbReference type="EMBL" id="JAFCIX010000438">
    <property type="protein sequence ID" value="KAH6589934.1"/>
    <property type="molecule type" value="Genomic_DNA"/>
</dbReference>
<dbReference type="InterPro" id="IPR029066">
    <property type="entry name" value="PLP-binding_barrel"/>
</dbReference>
<dbReference type="CDD" id="cd06822">
    <property type="entry name" value="PLPDE_III_YBL036c_euk"/>
    <property type="match status" value="1"/>
</dbReference>
<organism evidence="5 6">
    <name type="scientific">Batrachochytrium salamandrivorans</name>
    <dbReference type="NCBI Taxonomy" id="1357716"/>
    <lineage>
        <taxon>Eukaryota</taxon>
        <taxon>Fungi</taxon>
        <taxon>Fungi incertae sedis</taxon>
        <taxon>Chytridiomycota</taxon>
        <taxon>Chytridiomycota incertae sedis</taxon>
        <taxon>Chytridiomycetes</taxon>
        <taxon>Rhizophydiales</taxon>
        <taxon>Rhizophydiales incertae sedis</taxon>
        <taxon>Batrachochytrium</taxon>
    </lineage>
</organism>
<sequence length="402" mass="43762">MTSKSSALEDPSSHFTDVDPPIANAPSKRELLDIRQVAVPGTLPSLAEPHRSRPNISRLEPPTALLSKISKFLPQIEQANKQLYAQLETGGLSNDDINIESVDSGSDRHIEMNLDVGIFDVAHPPQQPAAITMSVPSSDERLAIDTTFTQEIRCRSLSFMNMQAVDANRKQEIADNLLGISARIHLACGDSRHSNEIRLVSVSKTKPVSDIAAAYDLGLRHFGENVQELVEKAAVLPSDIHWHFIGSIQTNKCKVLAGISNLWAVESIDSIKKADAMNKACYERANALPVFLQVNTSGEESKSGLQESQCLEAAKHILDMCDKLKLMGLMCIGAPQNVKDGHNPDFDMLVRCKLEIESNLGLSGLELSMGMSDDFESAISNGSTNVRIGSGIFGSRLYSSKP</sequence>
<dbReference type="InterPro" id="IPR001608">
    <property type="entry name" value="Ala_racemase_N"/>
</dbReference>
<keyword evidence="1 2" id="KW-0663">Pyridoxal phosphate</keyword>
<evidence type="ECO:0000256" key="3">
    <source>
        <dbReference type="SAM" id="MobiDB-lite"/>
    </source>
</evidence>
<evidence type="ECO:0000259" key="4">
    <source>
        <dbReference type="Pfam" id="PF01168"/>
    </source>
</evidence>
<accession>A0ABQ8F0G5</accession>
<dbReference type="Pfam" id="PF15370">
    <property type="entry name" value="NOPCHAP1"/>
    <property type="match status" value="1"/>
</dbReference>
<dbReference type="Gene3D" id="3.20.20.10">
    <property type="entry name" value="Alanine racemase"/>
    <property type="match status" value="1"/>
</dbReference>
<dbReference type="InterPro" id="IPR011078">
    <property type="entry name" value="PyrdxlP_homeostasis"/>
</dbReference>
<feature type="region of interest" description="Disordered" evidence="3">
    <location>
        <begin position="1"/>
        <end position="29"/>
    </location>
</feature>
<evidence type="ECO:0000313" key="6">
    <source>
        <dbReference type="Proteomes" id="UP001648503"/>
    </source>
</evidence>
<dbReference type="PANTHER" id="PTHR10146:SF14">
    <property type="entry name" value="PYRIDOXAL PHOSPHATE HOMEOSTASIS PROTEIN"/>
    <property type="match status" value="1"/>
</dbReference>
<comment type="function">
    <text evidence="2">Pyridoxal 5'-phosphate (PLP)-binding protein, which may be involved in intracellular homeostatic regulation of pyridoxal 5'-phosphate (PLP), the active form of vitamin B6.</text>
</comment>
<dbReference type="SUPFAM" id="SSF51419">
    <property type="entry name" value="PLP-binding barrel"/>
    <property type="match status" value="1"/>
</dbReference>
<dbReference type="PANTHER" id="PTHR10146">
    <property type="entry name" value="PROLINE SYNTHETASE CO-TRANSCRIBED BACTERIAL HOMOLOG PROTEIN"/>
    <property type="match status" value="1"/>
</dbReference>
<comment type="similarity">
    <text evidence="2">Belongs to the pyridoxal phosphate-binding protein YggS/PROSC family.</text>
</comment>
<dbReference type="PROSITE" id="PS01211">
    <property type="entry name" value="UPF0001"/>
    <property type="match status" value="1"/>
</dbReference>
<evidence type="ECO:0000313" key="5">
    <source>
        <dbReference type="EMBL" id="KAH6589934.1"/>
    </source>
</evidence>
<gene>
    <name evidence="5" type="ORF">BASA50_009637</name>
</gene>
<proteinExistence type="inferred from homology"/>
<evidence type="ECO:0000256" key="1">
    <source>
        <dbReference type="ARBA" id="ARBA00022898"/>
    </source>
</evidence>
<reference evidence="5 6" key="1">
    <citation type="submission" date="2021-02" db="EMBL/GenBank/DDBJ databases">
        <title>Variation within the Batrachochytrium salamandrivorans European outbreak.</title>
        <authorList>
            <person name="Kelly M."/>
            <person name="Pasmans F."/>
            <person name="Shea T.P."/>
            <person name="Munoz J.F."/>
            <person name="Carranza S."/>
            <person name="Cuomo C.A."/>
            <person name="Martel A."/>
        </authorList>
    </citation>
    <scope>NUCLEOTIDE SEQUENCE [LARGE SCALE GENOMIC DNA]</scope>
    <source>
        <strain evidence="5 6">AMFP18/2</strain>
    </source>
</reference>
<dbReference type="Proteomes" id="UP001648503">
    <property type="component" value="Unassembled WGS sequence"/>
</dbReference>
<feature type="modified residue" description="N6-(pyridoxal phosphate)lysine" evidence="2">
    <location>
        <position position="204"/>
    </location>
</feature>
<comment type="caution">
    <text evidence="5">The sequence shown here is derived from an EMBL/GenBank/DDBJ whole genome shotgun (WGS) entry which is preliminary data.</text>
</comment>
<dbReference type="InterPro" id="IPR027921">
    <property type="entry name" value="NOPCHAP1"/>
</dbReference>
<dbReference type="NCBIfam" id="TIGR00044">
    <property type="entry name" value="YggS family pyridoxal phosphate-dependent enzyme"/>
    <property type="match status" value="1"/>
</dbReference>
<name>A0ABQ8F0G5_9FUNG</name>
<dbReference type="HAMAP" id="MF_02087">
    <property type="entry name" value="PLP_homeostasis"/>
    <property type="match status" value="1"/>
</dbReference>
<feature type="domain" description="Alanine racemase N-terminal" evidence="4">
    <location>
        <begin position="255"/>
        <end position="395"/>
    </location>
</feature>
<keyword evidence="6" id="KW-1185">Reference proteome</keyword>
<protein>
    <recommendedName>
        <fullName evidence="2">Pyridoxal phosphate homeostasis protein</fullName>
        <shortName evidence="2">PLP homeostasis protein</shortName>
    </recommendedName>
</protein>
<evidence type="ECO:0000256" key="2">
    <source>
        <dbReference type="HAMAP-Rule" id="MF_03225"/>
    </source>
</evidence>
<dbReference type="Pfam" id="PF01168">
    <property type="entry name" value="Ala_racemase_N"/>
    <property type="match status" value="1"/>
</dbReference>